<protein>
    <recommendedName>
        <fullName evidence="3">Biotin transporter</fullName>
    </recommendedName>
</protein>
<evidence type="ECO:0008006" key="3">
    <source>
        <dbReference type="Google" id="ProtNLM"/>
    </source>
</evidence>
<keyword evidence="1" id="KW-1133">Transmembrane helix</keyword>
<gene>
    <name evidence="2" type="ORF">METZ01_LOCUS7221</name>
</gene>
<name>A0A381NIN9_9ZZZZ</name>
<dbReference type="AlphaFoldDB" id="A0A381NIN9"/>
<keyword evidence="1" id="KW-0812">Transmembrane</keyword>
<dbReference type="GO" id="GO:0015225">
    <property type="term" value="F:biotin transmembrane transporter activity"/>
    <property type="evidence" value="ECO:0007669"/>
    <property type="project" value="InterPro"/>
</dbReference>
<feature type="transmembrane region" description="Helical" evidence="1">
    <location>
        <begin position="32"/>
        <end position="53"/>
    </location>
</feature>
<evidence type="ECO:0000256" key="1">
    <source>
        <dbReference type="SAM" id="Phobius"/>
    </source>
</evidence>
<dbReference type="GO" id="GO:0005886">
    <property type="term" value="C:plasma membrane"/>
    <property type="evidence" value="ECO:0007669"/>
    <property type="project" value="InterPro"/>
</dbReference>
<dbReference type="Gene3D" id="1.10.1760.20">
    <property type="match status" value="1"/>
</dbReference>
<feature type="transmembrane region" description="Helical" evidence="1">
    <location>
        <begin position="116"/>
        <end position="134"/>
    </location>
</feature>
<organism evidence="2">
    <name type="scientific">marine metagenome</name>
    <dbReference type="NCBI Taxonomy" id="408172"/>
    <lineage>
        <taxon>unclassified sequences</taxon>
        <taxon>metagenomes</taxon>
        <taxon>ecological metagenomes</taxon>
    </lineage>
</organism>
<dbReference type="PANTHER" id="PTHR34295:SF1">
    <property type="entry name" value="BIOTIN TRANSPORTER BIOY"/>
    <property type="match status" value="1"/>
</dbReference>
<dbReference type="EMBL" id="UINC01000384">
    <property type="protein sequence ID" value="SUZ54367.1"/>
    <property type="molecule type" value="Genomic_DNA"/>
</dbReference>
<feature type="transmembrane region" description="Helical" evidence="1">
    <location>
        <begin position="59"/>
        <end position="78"/>
    </location>
</feature>
<dbReference type="PIRSF" id="PIRSF016661">
    <property type="entry name" value="BioY"/>
    <property type="match status" value="1"/>
</dbReference>
<sequence>MSSIEGLRTLGVPSASLPLVLHWTRSSEYGQLVRTLAVLFCAALIASAAQISIPLPSTPVPLTLQPTIVLLSAAVLGARLGATCLVLYLAAGVVGFQVFTWSPWLPLGVGRLLGPTGGYLLAYPIAAYLVGWLVQHGMDRRYITSVGAMLAGLAVIYLGGFAWLLVFTSPEWSTQVAAKLSVYPFLLADAVKLCLAAALLPSFRRFTTGR</sequence>
<reference evidence="2" key="1">
    <citation type="submission" date="2018-05" db="EMBL/GenBank/DDBJ databases">
        <authorList>
            <person name="Lanie J.A."/>
            <person name="Ng W.-L."/>
            <person name="Kazmierczak K.M."/>
            <person name="Andrzejewski T.M."/>
            <person name="Davidsen T.M."/>
            <person name="Wayne K.J."/>
            <person name="Tettelin H."/>
            <person name="Glass J.I."/>
            <person name="Rusch D."/>
            <person name="Podicherti R."/>
            <person name="Tsui H.-C.T."/>
            <person name="Winkler M.E."/>
        </authorList>
    </citation>
    <scope>NUCLEOTIDE SEQUENCE</scope>
</reference>
<feature type="transmembrane region" description="Helical" evidence="1">
    <location>
        <begin position="180"/>
        <end position="200"/>
    </location>
</feature>
<accession>A0A381NIN9</accession>
<feature type="transmembrane region" description="Helical" evidence="1">
    <location>
        <begin position="85"/>
        <end position="104"/>
    </location>
</feature>
<dbReference type="InterPro" id="IPR003784">
    <property type="entry name" value="BioY"/>
</dbReference>
<keyword evidence="1" id="KW-0472">Membrane</keyword>
<proteinExistence type="predicted"/>
<dbReference type="PANTHER" id="PTHR34295">
    <property type="entry name" value="BIOTIN TRANSPORTER BIOY"/>
    <property type="match status" value="1"/>
</dbReference>
<evidence type="ECO:0000313" key="2">
    <source>
        <dbReference type="EMBL" id="SUZ54367.1"/>
    </source>
</evidence>
<dbReference type="Pfam" id="PF02632">
    <property type="entry name" value="BioY"/>
    <property type="match status" value="1"/>
</dbReference>
<feature type="transmembrane region" description="Helical" evidence="1">
    <location>
        <begin position="146"/>
        <end position="168"/>
    </location>
</feature>